<keyword evidence="2" id="KW-1185">Reference proteome</keyword>
<dbReference type="Proteomes" id="UP000481288">
    <property type="component" value="Unassembled WGS sequence"/>
</dbReference>
<gene>
    <name evidence="1" type="ORF">LCER1_G005652</name>
</gene>
<dbReference type="SUPFAM" id="SSF55874">
    <property type="entry name" value="ATPase domain of HSP90 chaperone/DNA topoisomerase II/histidine kinase"/>
    <property type="match status" value="1"/>
</dbReference>
<dbReference type="EMBL" id="QGMG01000302">
    <property type="protein sequence ID" value="TVY54823.1"/>
    <property type="molecule type" value="Genomic_DNA"/>
</dbReference>
<organism evidence="1 2">
    <name type="scientific">Lachnellula cervina</name>
    <dbReference type="NCBI Taxonomy" id="1316786"/>
    <lineage>
        <taxon>Eukaryota</taxon>
        <taxon>Fungi</taxon>
        <taxon>Dikarya</taxon>
        <taxon>Ascomycota</taxon>
        <taxon>Pezizomycotina</taxon>
        <taxon>Leotiomycetes</taxon>
        <taxon>Helotiales</taxon>
        <taxon>Lachnaceae</taxon>
        <taxon>Lachnellula</taxon>
    </lineage>
</organism>
<dbReference type="PANTHER" id="PTHR32387:SF0">
    <property type="entry name" value="PROTEIN NO VEIN"/>
    <property type="match status" value="1"/>
</dbReference>
<accession>A0A7D8YQ90</accession>
<protein>
    <submittedName>
        <fullName evidence="1">Uncharacterized protein</fullName>
    </submittedName>
</protein>
<dbReference type="PANTHER" id="PTHR32387">
    <property type="entry name" value="WU:FJ29H11"/>
    <property type="match status" value="1"/>
</dbReference>
<evidence type="ECO:0000313" key="1">
    <source>
        <dbReference type="EMBL" id="TVY54823.1"/>
    </source>
</evidence>
<comment type="caution">
    <text evidence="1">The sequence shown here is derived from an EMBL/GenBank/DDBJ whole genome shotgun (WGS) entry which is preliminary data.</text>
</comment>
<dbReference type="InterPro" id="IPR036890">
    <property type="entry name" value="HATPase_C_sf"/>
</dbReference>
<evidence type="ECO:0000313" key="2">
    <source>
        <dbReference type="Proteomes" id="UP000481288"/>
    </source>
</evidence>
<reference evidence="1 2" key="1">
    <citation type="submission" date="2018-05" db="EMBL/GenBank/DDBJ databases">
        <title>Whole genome sequencing for identification of molecular markers to develop diagnostic detection tools for the regulated plant pathogen Lachnellula willkommii.</title>
        <authorList>
            <person name="Giroux E."/>
            <person name="Bilodeau G."/>
        </authorList>
    </citation>
    <scope>NUCLEOTIDE SEQUENCE [LARGE SCALE GENOMIC DNA]</scope>
    <source>
        <strain evidence="1 2">CBS 625.97</strain>
    </source>
</reference>
<proteinExistence type="predicted"/>
<dbReference type="InterPro" id="IPR052957">
    <property type="entry name" value="Auxin_embryo_med"/>
</dbReference>
<dbReference type="Gene3D" id="3.30.565.10">
    <property type="entry name" value="Histidine kinase-like ATPase, C-terminal domain"/>
    <property type="match status" value="1"/>
</dbReference>
<dbReference type="OrthoDB" id="1262810at2759"/>
<dbReference type="NCBIfam" id="NF047352">
    <property type="entry name" value="P_loop_sacsin"/>
    <property type="match status" value="1"/>
</dbReference>
<name>A0A7D8YQ90_9HELO</name>
<sequence length="1665" mass="190005">MASPLDITVEQAREIVHNEAKSKGWVRPGLGQSQNAETVEILETLRRTRESLGDVVDVIATGIGSRRGRFILELIQNVEDCNFNHTNTPSIRFEVSPVEIIVESNQDGFIERDVSGICRTGRSWKRGMPGYVGDKGIGFKSVFGVASRVDIQSNAFSFFFAYNGGDTADDKLGIITPIAGHHPIAPSQRPLTRMKLTLDGNTSYNSLVSDFDAIPNTLLLFLSKLKEISFKVHFPDQSRTITTTFGIFEEEQRIKCITMQNDTSDSPQHWRYLVYRALLHELPNDAARPGINECEGVLAFPVDVGGSPRTRTRLEHDIYAFLPVCTVGFNFLLQADFLVQANREEVIVDSDWNKEILNQISEVFCNAMDDFSATYSLRFCWMRFLPTRSAFYMNPLWSDLTSDILETLQQHRVLYPHDPSQQYEGDIRTLPDKLRILPENYLDDRSRSPLFADLPGRNTNRRYLSLHYEQPDVELLRAAFHLRDIGDVSMVYRIEEDLNSPDSTMRDPNTDPHWHSRAADLITFLMNRDPNVANMIEQRLCIVPLSDGRWVTASTPNLYFPARSGPSIPQDLAITVHPDAASNPSRRTMFEWLGVTEIRPPRVISLIWRFYSQQNLGSNFDKYTSKAHLAYLYWHHDQLRYNDVQFYRLWLYDNHDGRVRCDNARTIYMPLNDEYGPLELLRSVPDPINPAQFVAEYLACYLNSDYLNLFSPSTRRNGLTWVEWLQRGPGVRRSLQLTDYAGSLSPEFRHLLRYRPEKIIKVLKTDWTTYRREISSSIVEEISLAEVLCLGSHPTMLATTYFPSPSLMQKAQELGVAQSFPFVKIPDLAEDDTAFEDWRFLDRFGVKFEANLMFYMSVLEQHRGENCPPWNSDTRNGILKTYEAIADHYNEVSRDRVVLTFNLHRSILHPQSFLPSATSRVWLDPHMCLWRGPENLLNKIPLATVASYRNSIKIRMLFQDILGIRNAHWTDYQDTLLQFKRGGEISQQDIERKVPELYRLLKSSRISDEDSLLLLDTFENERLIYAPQDPFWFAPSQCLWASPVPVPGKTILHPFYSESLKRFFEDPLQISPASLDTLVEGLRSLAQGQPSVHAIKGMINAINAMDPRREDLAPIAEANFLPIRRISSASAALCFQSCQSNFSIIDRSKLADIFRPHTGFLDFTLEEVQNLAPFLQALDLNNKYLSSLCTEETACTDGGFLDVVSTTTFINRAHYLVRCAVSYRTPLVVQGHYQNLYDRLLATSVFRTDAISTQYTIRYQNNEIVGPIPQNTGHVHIQEHEGGWQIFVPQNQDAKEICYARELPHALASLFKITTLAIESIGHVMNSRISLIDELMDIGGIGNVLGLIAPQRNNVENIDEDPEDYDEEWSDSSLSVETTAEEIDISMGESGRASTLLERWDTPSSSSLGLESGGMSSPSRIIPPIRSVSPAVPEENGFRRNVYQELLDNVIRLARRTVLPDCNAAVPEIGQFHPGYVHENAFGVRAQGQMIHDLRIGAAGELFVYELLLKLLSPSFDWSNWTSTINRHVLIHPRYYGRAPWPGHREISDLRYNDTESLLTRHLIRAGYLDGNIWSGANPEYYIEVKTTTGDCDDRFFMSSNQYRLMQEMALPEGRVSNKIYVIFRVFDLGRDSLDVNIYVDPEAHYRQGSLAFAQHTWTVTPVIL</sequence>